<dbReference type="SUPFAM" id="SSF81324">
    <property type="entry name" value="Voltage-gated potassium channels"/>
    <property type="match status" value="1"/>
</dbReference>
<protein>
    <recommendedName>
        <fullName evidence="3">Potassium channel domain-containing protein</fullName>
    </recommendedName>
</protein>
<evidence type="ECO:0000256" key="2">
    <source>
        <dbReference type="SAM" id="Phobius"/>
    </source>
</evidence>
<reference evidence="4 5" key="1">
    <citation type="submission" date="2017-08" db="EMBL/GenBank/DDBJ databases">
        <title>Infants hospitalized years apart are colonized by the same room-sourced microbial strains.</title>
        <authorList>
            <person name="Brooks B."/>
            <person name="Olm M.R."/>
            <person name="Firek B.A."/>
            <person name="Baker R."/>
            <person name="Thomas B.C."/>
            <person name="Morowitz M.J."/>
            <person name="Banfield J.F."/>
        </authorList>
    </citation>
    <scope>NUCLEOTIDE SEQUENCE [LARGE SCALE GENOMIC DNA]</scope>
    <source>
        <strain evidence="4">S2_005_002_R2_34</strain>
    </source>
</reference>
<feature type="transmembrane region" description="Helical" evidence="2">
    <location>
        <begin position="117"/>
        <end position="142"/>
    </location>
</feature>
<evidence type="ECO:0000259" key="3">
    <source>
        <dbReference type="Pfam" id="PF07885"/>
    </source>
</evidence>
<feature type="transmembrane region" description="Helical" evidence="2">
    <location>
        <begin position="182"/>
        <end position="203"/>
    </location>
</feature>
<proteinExistence type="predicted"/>
<dbReference type="EMBL" id="QFPW01000026">
    <property type="protein sequence ID" value="PZQ46383.1"/>
    <property type="molecule type" value="Genomic_DNA"/>
</dbReference>
<dbReference type="InterPro" id="IPR013099">
    <property type="entry name" value="K_chnl_dom"/>
</dbReference>
<organism evidence="4 5">
    <name type="scientific">Rhodovulum sulfidophilum</name>
    <name type="common">Rhodobacter sulfidophilus</name>
    <dbReference type="NCBI Taxonomy" id="35806"/>
    <lineage>
        <taxon>Bacteria</taxon>
        <taxon>Pseudomonadati</taxon>
        <taxon>Pseudomonadota</taxon>
        <taxon>Alphaproteobacteria</taxon>
        <taxon>Rhodobacterales</taxon>
        <taxon>Paracoccaceae</taxon>
        <taxon>Rhodovulum</taxon>
    </lineage>
</organism>
<gene>
    <name evidence="4" type="ORF">DI556_20580</name>
</gene>
<accession>A0A2W5PVB1</accession>
<feature type="transmembrane region" description="Helical" evidence="2">
    <location>
        <begin position="76"/>
        <end position="96"/>
    </location>
</feature>
<keyword evidence="2" id="KW-0472">Membrane</keyword>
<keyword evidence="2" id="KW-1133">Transmembrane helix</keyword>
<sequence>MSFGYQPRRGYGTRRSGLSTIRDRSRPVGRASSWLMSGAAVSYPRLWRVPRGPIPRGATMEPPGFAARARTGDTRMFAMVVGIGVSLVNIVIHGLLTAVMVRAVKVHSELRIRAYPLLRVIAALIIAATILKFAHLIEIWVWSLSYAELGVTPEVSEDFTFAFVNYTTLGYGHVVPLPPWQVLGPMTAMNGVLLFGWSTAVLFQVMTEASRQFGFKY</sequence>
<dbReference type="Pfam" id="PF07885">
    <property type="entry name" value="Ion_trans_2"/>
    <property type="match status" value="1"/>
</dbReference>
<feature type="region of interest" description="Disordered" evidence="1">
    <location>
        <begin position="1"/>
        <end position="24"/>
    </location>
</feature>
<evidence type="ECO:0000313" key="5">
    <source>
        <dbReference type="Proteomes" id="UP000249185"/>
    </source>
</evidence>
<dbReference type="Gene3D" id="1.10.287.70">
    <property type="match status" value="1"/>
</dbReference>
<feature type="domain" description="Potassium channel" evidence="3">
    <location>
        <begin position="136"/>
        <end position="207"/>
    </location>
</feature>
<name>A0A2W5PVB1_RHOSU</name>
<evidence type="ECO:0000313" key="4">
    <source>
        <dbReference type="EMBL" id="PZQ46383.1"/>
    </source>
</evidence>
<dbReference type="Proteomes" id="UP000249185">
    <property type="component" value="Unassembled WGS sequence"/>
</dbReference>
<keyword evidence="2" id="KW-0812">Transmembrane</keyword>
<dbReference type="AlphaFoldDB" id="A0A2W5PVB1"/>
<comment type="caution">
    <text evidence="4">The sequence shown here is derived from an EMBL/GenBank/DDBJ whole genome shotgun (WGS) entry which is preliminary data.</text>
</comment>
<evidence type="ECO:0000256" key="1">
    <source>
        <dbReference type="SAM" id="MobiDB-lite"/>
    </source>
</evidence>